<evidence type="ECO:0000313" key="3">
    <source>
        <dbReference type="Proteomes" id="UP000027138"/>
    </source>
</evidence>
<keyword evidence="3" id="KW-1185">Reference proteome</keyword>
<dbReference type="PANTHER" id="PTHR33355:SF11">
    <property type="entry name" value="WALL-ASSOCIATED RECEPTOR KINASE GALACTURONAN-BINDING DOMAIN-CONTAINING PROTEIN"/>
    <property type="match status" value="1"/>
</dbReference>
<dbReference type="AlphaFoldDB" id="A0A067KE41"/>
<dbReference type="KEGG" id="jcu:105637371"/>
<dbReference type="EMBL" id="KK914534">
    <property type="protein sequence ID" value="KDP34382.1"/>
    <property type="molecule type" value="Genomic_DNA"/>
</dbReference>
<reference evidence="2 3" key="1">
    <citation type="journal article" date="2014" name="PLoS ONE">
        <title>Global Analysis of Gene Expression Profiles in Physic Nut (Jatropha curcas L.) Seedlings Exposed to Salt Stress.</title>
        <authorList>
            <person name="Zhang L."/>
            <person name="Zhang C."/>
            <person name="Wu P."/>
            <person name="Chen Y."/>
            <person name="Li M."/>
            <person name="Jiang H."/>
            <person name="Wu G."/>
        </authorList>
    </citation>
    <scope>NUCLEOTIDE SEQUENCE [LARGE SCALE GENOMIC DNA]</scope>
    <source>
        <strain evidence="3">cv. GZQX0401</strain>
        <tissue evidence="2">Young leaves</tissue>
    </source>
</reference>
<gene>
    <name evidence="2" type="ORF">JCGZ_11265</name>
</gene>
<keyword evidence="1" id="KW-0732">Signal</keyword>
<dbReference type="OrthoDB" id="1870516at2759"/>
<dbReference type="PANTHER" id="PTHR33355">
    <property type="entry name" value="WALL-ASSOCIATED RECEPTOR KINASE CARBOXY-TERMINAL PROTEIN-RELATED"/>
    <property type="match status" value="1"/>
</dbReference>
<name>A0A067KE41_JATCU</name>
<evidence type="ECO:0008006" key="4">
    <source>
        <dbReference type="Google" id="ProtNLM"/>
    </source>
</evidence>
<dbReference type="Proteomes" id="UP000027138">
    <property type="component" value="Unassembled WGS sequence"/>
</dbReference>
<feature type="signal peptide" evidence="1">
    <location>
        <begin position="1"/>
        <end position="27"/>
    </location>
</feature>
<accession>A0A067KE41</accession>
<sequence>MHTFKKLKFLGSLQLLILNLFFITCLSQHTSSILCGKIPIQIPFISSNSTVSSLLNHSMLCRSHKLYFRTSLGLFPVSSVNYTTKTLTISHPSRSSSQHFISPALLLAGFPTPLTPNSLLLFNCSSKNHPGTSFIGNCSRLKAFAASSQNQEQELEVPYSCLLVNDIEKLDGGFHPKDLNCSHYRLVYRSSSKDDDYSEYELGSRISFDIPDHVPDICNECQKPNGNCGVGLRCICHPKECKDKVISIAGSVKQFGNNVLISVLSFIVIFVSFTDF</sequence>
<evidence type="ECO:0000313" key="2">
    <source>
        <dbReference type="EMBL" id="KDP34382.1"/>
    </source>
</evidence>
<proteinExistence type="predicted"/>
<organism evidence="2 3">
    <name type="scientific">Jatropha curcas</name>
    <name type="common">Barbados nut</name>
    <dbReference type="NCBI Taxonomy" id="180498"/>
    <lineage>
        <taxon>Eukaryota</taxon>
        <taxon>Viridiplantae</taxon>
        <taxon>Streptophyta</taxon>
        <taxon>Embryophyta</taxon>
        <taxon>Tracheophyta</taxon>
        <taxon>Spermatophyta</taxon>
        <taxon>Magnoliopsida</taxon>
        <taxon>eudicotyledons</taxon>
        <taxon>Gunneridae</taxon>
        <taxon>Pentapetalae</taxon>
        <taxon>rosids</taxon>
        <taxon>fabids</taxon>
        <taxon>Malpighiales</taxon>
        <taxon>Euphorbiaceae</taxon>
        <taxon>Crotonoideae</taxon>
        <taxon>Jatropheae</taxon>
        <taxon>Jatropha</taxon>
    </lineage>
</organism>
<protein>
    <recommendedName>
        <fullName evidence="4">Wall-associated receptor kinase C-terminal domain-containing protein</fullName>
    </recommendedName>
</protein>
<feature type="chain" id="PRO_5001639501" description="Wall-associated receptor kinase C-terminal domain-containing protein" evidence="1">
    <location>
        <begin position="28"/>
        <end position="276"/>
    </location>
</feature>
<evidence type="ECO:0000256" key="1">
    <source>
        <dbReference type="SAM" id="SignalP"/>
    </source>
</evidence>